<keyword evidence="2" id="KW-0472">Membrane</keyword>
<evidence type="ECO:0000256" key="2">
    <source>
        <dbReference type="SAM" id="Phobius"/>
    </source>
</evidence>
<keyword evidence="4" id="KW-1185">Reference proteome</keyword>
<gene>
    <name evidence="3" type="ORF">LPLAT_LOCUS9807</name>
</gene>
<reference evidence="3" key="1">
    <citation type="submission" date="2024-04" db="EMBL/GenBank/DDBJ databases">
        <authorList>
            <consortium name="Molecular Ecology Group"/>
        </authorList>
    </citation>
    <scope>NUCLEOTIDE SEQUENCE</scope>
</reference>
<evidence type="ECO:0000313" key="4">
    <source>
        <dbReference type="Proteomes" id="UP001497644"/>
    </source>
</evidence>
<proteinExistence type="predicted"/>
<name>A0AAV2NUR7_9HYME</name>
<accession>A0AAV2NUR7</accession>
<evidence type="ECO:0000256" key="1">
    <source>
        <dbReference type="SAM" id="MobiDB-lite"/>
    </source>
</evidence>
<dbReference type="AlphaFoldDB" id="A0AAV2NUR7"/>
<feature type="transmembrane region" description="Helical" evidence="2">
    <location>
        <begin position="57"/>
        <end position="77"/>
    </location>
</feature>
<keyword evidence="2" id="KW-1133">Transmembrane helix</keyword>
<organism evidence="3 4">
    <name type="scientific">Lasius platythorax</name>
    <dbReference type="NCBI Taxonomy" id="488582"/>
    <lineage>
        <taxon>Eukaryota</taxon>
        <taxon>Metazoa</taxon>
        <taxon>Ecdysozoa</taxon>
        <taxon>Arthropoda</taxon>
        <taxon>Hexapoda</taxon>
        <taxon>Insecta</taxon>
        <taxon>Pterygota</taxon>
        <taxon>Neoptera</taxon>
        <taxon>Endopterygota</taxon>
        <taxon>Hymenoptera</taxon>
        <taxon>Apocrita</taxon>
        <taxon>Aculeata</taxon>
        <taxon>Formicoidea</taxon>
        <taxon>Formicidae</taxon>
        <taxon>Formicinae</taxon>
        <taxon>Lasius</taxon>
        <taxon>Lasius</taxon>
    </lineage>
</organism>
<keyword evidence="2" id="KW-0812">Transmembrane</keyword>
<feature type="region of interest" description="Disordered" evidence="1">
    <location>
        <begin position="71"/>
        <end position="123"/>
    </location>
</feature>
<dbReference type="EMBL" id="OZ034828">
    <property type="protein sequence ID" value="CAL1684117.1"/>
    <property type="molecule type" value="Genomic_DNA"/>
</dbReference>
<dbReference type="Proteomes" id="UP001497644">
    <property type="component" value="Chromosome 5"/>
</dbReference>
<feature type="compositionally biased region" description="Basic and acidic residues" evidence="1">
    <location>
        <begin position="79"/>
        <end position="115"/>
    </location>
</feature>
<protein>
    <submittedName>
        <fullName evidence="3">Uncharacterized protein</fullName>
    </submittedName>
</protein>
<sequence>MRAENEWSARETVPRELVMRPMRMRRCGLAVGPPCSKPARGEGSRDNVSLEFTIGPVFLVTVWFFLATTTLAAGPPVPPDRRGERVRGTVSRRDRRETYADEEQLRFSPTNDKKARTSLQINK</sequence>
<evidence type="ECO:0000313" key="3">
    <source>
        <dbReference type="EMBL" id="CAL1684117.1"/>
    </source>
</evidence>